<dbReference type="Pfam" id="PF00069">
    <property type="entry name" value="Pkinase"/>
    <property type="match status" value="1"/>
</dbReference>
<evidence type="ECO:0000256" key="10">
    <source>
        <dbReference type="ARBA" id="ARBA00023242"/>
    </source>
</evidence>
<feature type="region of interest" description="Disordered" evidence="12">
    <location>
        <begin position="269"/>
        <end position="288"/>
    </location>
</feature>
<evidence type="ECO:0000313" key="16">
    <source>
        <dbReference type="RefSeq" id="XP_021835500.2"/>
    </source>
</evidence>
<reference evidence="16" key="2">
    <citation type="submission" date="2025-08" db="UniProtKB">
        <authorList>
            <consortium name="RefSeq"/>
        </authorList>
    </citation>
    <scope>IDENTIFICATION</scope>
    <source>
        <tissue evidence="16">Leaf</tissue>
    </source>
</reference>
<evidence type="ECO:0000256" key="5">
    <source>
        <dbReference type="ARBA" id="ARBA00022777"/>
    </source>
</evidence>
<comment type="similarity">
    <text evidence="2">Belongs to the protein kinase superfamily. CMGC Ser/Thr protein kinase family. CDC2/CDKX subfamily.</text>
</comment>
<dbReference type="GO" id="GO:0005634">
    <property type="term" value="C:nucleus"/>
    <property type="evidence" value="ECO:0000318"/>
    <property type="project" value="GO_Central"/>
</dbReference>
<evidence type="ECO:0000256" key="7">
    <source>
        <dbReference type="ARBA" id="ARBA00023015"/>
    </source>
</evidence>
<feature type="compositionally biased region" description="Basic and acidic residues" evidence="12">
    <location>
        <begin position="945"/>
        <end position="958"/>
    </location>
</feature>
<evidence type="ECO:0000256" key="8">
    <source>
        <dbReference type="ARBA" id="ARBA00023125"/>
    </source>
</evidence>
<evidence type="ECO:0000259" key="13">
    <source>
        <dbReference type="PROSITE" id="PS50011"/>
    </source>
</evidence>
<dbReference type="SMART" id="SM00220">
    <property type="entry name" value="S_TKc"/>
    <property type="match status" value="1"/>
</dbReference>
<protein>
    <submittedName>
        <fullName evidence="16">Protein IMPAIRED IN BABA-INDUCED STERILITY 1-like</fullName>
    </submittedName>
</protein>
<evidence type="ECO:0000256" key="12">
    <source>
        <dbReference type="SAM" id="MobiDB-lite"/>
    </source>
</evidence>
<name>A0A9R0JI07_SPIOL</name>
<feature type="domain" description="Protein kinase" evidence="13">
    <location>
        <begin position="642"/>
        <end position="928"/>
    </location>
</feature>
<keyword evidence="15" id="KW-1185">Reference proteome</keyword>
<dbReference type="GeneID" id="110775209"/>
<evidence type="ECO:0000256" key="3">
    <source>
        <dbReference type="ARBA" id="ARBA00022679"/>
    </source>
</evidence>
<dbReference type="Pfam" id="PF03106">
    <property type="entry name" value="WRKY"/>
    <property type="match status" value="2"/>
</dbReference>
<gene>
    <name evidence="16" type="primary">LOC110775209</name>
</gene>
<dbReference type="CDD" id="cd07840">
    <property type="entry name" value="STKc_CDK9_like"/>
    <property type="match status" value="1"/>
</dbReference>
<dbReference type="PROSITE" id="PS50011">
    <property type="entry name" value="PROTEIN_KINASE_DOM"/>
    <property type="match status" value="1"/>
</dbReference>
<evidence type="ECO:0000256" key="2">
    <source>
        <dbReference type="ARBA" id="ARBA00006485"/>
    </source>
</evidence>
<dbReference type="InterPro" id="IPR000719">
    <property type="entry name" value="Prot_kinase_dom"/>
</dbReference>
<feature type="compositionally biased region" description="Acidic residues" evidence="12">
    <location>
        <begin position="327"/>
        <end position="344"/>
    </location>
</feature>
<dbReference type="InterPro" id="IPR050108">
    <property type="entry name" value="CDK"/>
</dbReference>
<dbReference type="InterPro" id="IPR011009">
    <property type="entry name" value="Kinase-like_dom_sf"/>
</dbReference>
<sequence>MSDFKDIHKLFGQQQQQRSIIAIPAKSGTESSSTYTGALGGSSNSMSNLFTDPFPESEFRSFSDLLAGAIATHLPATGELNWSNNNKGENNVNGGNVVGGGCSRFKANRPGSLLLPPVTPAFNISPGFSPSAFLSSPTFLSPLGMSPHQTLAHITAQAALSQAHLSIQQADINQHSSLAAYQPSLFNTCTAARQPVVSEHPSHDRRPQTNFPVAVDKPADDGYNWRKYGQKQVKGSEYPRSYYRCTTPNCPVKKKVERSFDGHITEIIYKGQHNHERPLTGRRGKDSSLLQQLSGNTSDAQFGNSLWPRDYDSAQLPTSMQLNGPSDSEESGENSELIDDEDCNQEPKAKRRNGGVGQCDGGFTRTTMTEPKIVVQTRSDVDLLDDGYRWRKYGQKVVKGNPNPRSYYKCTTVGCKVRKHVERASTDHSAVITTYEGKHNHDIPAIRGSTSSITAANQLEATQIKLHNNNHLIAQVNFGANNIQRPITLRLKEEQHVITIMGCISSKRSGSSPAAVDDLEGEIRVKRSTSRRPAGPARSTSSNGTQRVFGETQSMPAKKYSSNNEGEGSVGLGDEDGNERNRKKLKGSKSKGSNSNFSLSLRFGSSKSQVVAEHTAAGWPAWLTAVAGEAIHGWVPLRADGFEKLDKIGQGTYSSVFKAREHATGRIVALKKVRFDNYHPESVRFMAREITILRKLDHPNIIKLHGLITSKVSCSIYLVFEYMEHDLSGLLSCPDITFTEPQIKCFMQQVFYGLDYCHGKGVMHRDIKTSNILLNNEGILKLADFGLANFLNTKNKQPKPLTSRVVTLWYRPPELLLGSTNYGSYVDMWSAGCVFAELLVGKPILKGKTEVEQLHKIFKLSGSPPEEYWNKSKLPHASRFKPQTPYESSLRERLKTFPDHTINLLETLLSIDPINRGNAASALNSKFFHTMPYACDPSSLPKYPPNKEIDAKSREDSRRRRAGKNQDSSSSSRMNRRGRKGLPEQTSVSMLGRPGQLEETQVNRKYARRNGTNALVTQIRKGDDETLSMDMKSDVSQVTNASQGDIIFGGNYNGKATALALPPKRRLVNNDAIISTSKNQHAHTSIDPSSVLSANKMLDQPQDDYEDVQDSTKM</sequence>
<dbReference type="SUPFAM" id="SSF118290">
    <property type="entry name" value="WRKY DNA-binding domain"/>
    <property type="match status" value="2"/>
</dbReference>
<dbReference type="PANTHER" id="PTHR24056:SF228">
    <property type="entry name" value="PROTEIN IMPAIRED IN BABA-INDUCED STERILITY 1"/>
    <property type="match status" value="1"/>
</dbReference>
<keyword evidence="3" id="KW-0808">Transferase</keyword>
<proteinExistence type="inferred from homology"/>
<evidence type="ECO:0000256" key="4">
    <source>
        <dbReference type="ARBA" id="ARBA00022741"/>
    </source>
</evidence>
<dbReference type="GO" id="GO:0008353">
    <property type="term" value="F:RNA polymerase II CTD heptapeptide repeat kinase activity"/>
    <property type="evidence" value="ECO:0000318"/>
    <property type="project" value="GO_Central"/>
</dbReference>
<dbReference type="InterPro" id="IPR017441">
    <property type="entry name" value="Protein_kinase_ATP_BS"/>
</dbReference>
<dbReference type="GO" id="GO:0000307">
    <property type="term" value="C:cyclin-dependent protein kinase holoenzyme complex"/>
    <property type="evidence" value="ECO:0000318"/>
    <property type="project" value="GO_Central"/>
</dbReference>
<dbReference type="InterPro" id="IPR003657">
    <property type="entry name" value="WRKY_dom"/>
</dbReference>
<dbReference type="InterPro" id="IPR008271">
    <property type="entry name" value="Ser/Thr_kinase_AS"/>
</dbReference>
<dbReference type="Gene3D" id="1.10.510.10">
    <property type="entry name" value="Transferase(Phosphotransferase) domain 1"/>
    <property type="match status" value="1"/>
</dbReference>
<feature type="compositionally biased region" description="Basic and acidic residues" evidence="12">
    <location>
        <begin position="273"/>
        <end position="286"/>
    </location>
</feature>
<dbReference type="PROSITE" id="PS50811">
    <property type="entry name" value="WRKY"/>
    <property type="match status" value="2"/>
</dbReference>
<comment type="subcellular location">
    <subcellularLocation>
        <location evidence="1">Nucleus</location>
    </subcellularLocation>
</comment>
<dbReference type="InterPro" id="IPR036576">
    <property type="entry name" value="WRKY_dom_sf"/>
</dbReference>
<feature type="compositionally biased region" description="Polar residues" evidence="12">
    <location>
        <begin position="295"/>
        <end position="304"/>
    </location>
</feature>
<feature type="compositionally biased region" description="Polar residues" evidence="12">
    <location>
        <begin position="315"/>
        <end position="326"/>
    </location>
</feature>
<keyword evidence="4 11" id="KW-0547">Nucleotide-binding</keyword>
<dbReference type="PANTHER" id="PTHR24056">
    <property type="entry name" value="CELL DIVISION PROTEIN KINASE"/>
    <property type="match status" value="1"/>
</dbReference>
<evidence type="ECO:0000256" key="1">
    <source>
        <dbReference type="ARBA" id="ARBA00004123"/>
    </source>
</evidence>
<dbReference type="Gene3D" id="2.20.25.80">
    <property type="entry name" value="WRKY domain"/>
    <property type="match status" value="2"/>
</dbReference>
<feature type="region of interest" description="Disordered" evidence="12">
    <location>
        <begin position="295"/>
        <end position="365"/>
    </location>
</feature>
<keyword evidence="7" id="KW-0805">Transcription regulation</keyword>
<keyword evidence="5" id="KW-0418">Kinase</keyword>
<feature type="domain" description="WRKY" evidence="14">
    <location>
        <begin position="214"/>
        <end position="278"/>
    </location>
</feature>
<keyword evidence="6 11" id="KW-0067">ATP-binding</keyword>
<evidence type="ECO:0000256" key="6">
    <source>
        <dbReference type="ARBA" id="ARBA00022840"/>
    </source>
</evidence>
<organism evidence="15 16">
    <name type="scientific">Spinacia oleracea</name>
    <name type="common">Spinach</name>
    <dbReference type="NCBI Taxonomy" id="3562"/>
    <lineage>
        <taxon>Eukaryota</taxon>
        <taxon>Viridiplantae</taxon>
        <taxon>Streptophyta</taxon>
        <taxon>Embryophyta</taxon>
        <taxon>Tracheophyta</taxon>
        <taxon>Spermatophyta</taxon>
        <taxon>Magnoliopsida</taxon>
        <taxon>eudicotyledons</taxon>
        <taxon>Gunneridae</taxon>
        <taxon>Pentapetalae</taxon>
        <taxon>Caryophyllales</taxon>
        <taxon>Chenopodiaceae</taxon>
        <taxon>Chenopodioideae</taxon>
        <taxon>Anserineae</taxon>
        <taxon>Spinacia</taxon>
    </lineage>
</organism>
<dbReference type="SUPFAM" id="SSF56112">
    <property type="entry name" value="Protein kinase-like (PK-like)"/>
    <property type="match status" value="1"/>
</dbReference>
<keyword evidence="8" id="KW-0238">DNA-binding</keyword>
<dbReference type="Gene3D" id="3.30.200.20">
    <property type="entry name" value="Phosphorylase Kinase, domain 1"/>
    <property type="match status" value="1"/>
</dbReference>
<evidence type="ECO:0000256" key="9">
    <source>
        <dbReference type="ARBA" id="ARBA00023163"/>
    </source>
</evidence>
<feature type="domain" description="WRKY" evidence="14">
    <location>
        <begin position="379"/>
        <end position="444"/>
    </location>
</feature>
<evidence type="ECO:0000256" key="11">
    <source>
        <dbReference type="PROSITE-ProRule" id="PRU10141"/>
    </source>
</evidence>
<dbReference type="Proteomes" id="UP000813463">
    <property type="component" value="Chromosome 5"/>
</dbReference>
<feature type="region of interest" description="Disordered" evidence="12">
    <location>
        <begin position="936"/>
        <end position="1006"/>
    </location>
</feature>
<dbReference type="GO" id="GO:0032968">
    <property type="term" value="P:positive regulation of transcription elongation by RNA polymerase II"/>
    <property type="evidence" value="ECO:0000318"/>
    <property type="project" value="GO_Central"/>
</dbReference>
<accession>A0A9R0JI07</accession>
<reference evidence="15" key="1">
    <citation type="journal article" date="2021" name="Nat. Commun.">
        <title>Genomic analyses provide insights into spinach domestication and the genetic basis of agronomic traits.</title>
        <authorList>
            <person name="Cai X."/>
            <person name="Sun X."/>
            <person name="Xu C."/>
            <person name="Sun H."/>
            <person name="Wang X."/>
            <person name="Ge C."/>
            <person name="Zhang Z."/>
            <person name="Wang Q."/>
            <person name="Fei Z."/>
            <person name="Jiao C."/>
            <person name="Wang Q."/>
        </authorList>
    </citation>
    <scope>NUCLEOTIDE SEQUENCE [LARGE SCALE GENOMIC DNA]</scope>
    <source>
        <strain evidence="15">cv. Varoflay</strain>
    </source>
</reference>
<evidence type="ECO:0000259" key="14">
    <source>
        <dbReference type="PROSITE" id="PS50811"/>
    </source>
</evidence>
<dbReference type="RefSeq" id="XP_021835500.2">
    <property type="nucleotide sequence ID" value="XM_021979808.2"/>
</dbReference>
<evidence type="ECO:0000313" key="15">
    <source>
        <dbReference type="Proteomes" id="UP000813463"/>
    </source>
</evidence>
<dbReference type="SMART" id="SM00774">
    <property type="entry name" value="WRKY"/>
    <property type="match status" value="2"/>
</dbReference>
<dbReference type="PROSITE" id="PS00108">
    <property type="entry name" value="PROTEIN_KINASE_ST"/>
    <property type="match status" value="1"/>
</dbReference>
<feature type="region of interest" description="Disordered" evidence="12">
    <location>
        <begin position="507"/>
        <end position="598"/>
    </location>
</feature>
<keyword evidence="9" id="KW-0804">Transcription</keyword>
<dbReference type="PROSITE" id="PS00107">
    <property type="entry name" value="PROTEIN_KINASE_ATP"/>
    <property type="match status" value="1"/>
</dbReference>
<feature type="compositionally biased region" description="Polar residues" evidence="12">
    <location>
        <begin position="538"/>
        <end position="566"/>
    </location>
</feature>
<dbReference type="GO" id="GO:0005524">
    <property type="term" value="F:ATP binding"/>
    <property type="evidence" value="ECO:0007669"/>
    <property type="project" value="UniProtKB-UniRule"/>
</dbReference>
<dbReference type="KEGG" id="soe:110775209"/>
<keyword evidence="10" id="KW-0539">Nucleus</keyword>
<dbReference type="AlphaFoldDB" id="A0A9R0JI07"/>
<feature type="binding site" evidence="11">
    <location>
        <position position="671"/>
    </location>
    <ligand>
        <name>ATP</name>
        <dbReference type="ChEBI" id="CHEBI:30616"/>
    </ligand>
</feature>